<protein>
    <recommendedName>
        <fullName evidence="4">Transcription factor LuxR-like autoinducer-binding domain-containing protein</fullName>
    </recommendedName>
</protein>
<accession>A0AAI8K845</accession>
<evidence type="ECO:0000259" key="4">
    <source>
        <dbReference type="Pfam" id="PF03472"/>
    </source>
</evidence>
<organism evidence="5 6">
    <name type="scientific">Pseudomonas parafulva</name>
    <dbReference type="NCBI Taxonomy" id="157782"/>
    <lineage>
        <taxon>Bacteria</taxon>
        <taxon>Pseudomonadati</taxon>
        <taxon>Pseudomonadota</taxon>
        <taxon>Gammaproteobacteria</taxon>
        <taxon>Pseudomonadales</taxon>
        <taxon>Pseudomonadaceae</taxon>
        <taxon>Pseudomonas</taxon>
    </lineage>
</organism>
<dbReference type="InterPro" id="IPR005143">
    <property type="entry name" value="TF_LuxR_autoind-bd_dom"/>
</dbReference>
<evidence type="ECO:0000256" key="3">
    <source>
        <dbReference type="ARBA" id="ARBA00023163"/>
    </source>
</evidence>
<name>A0AAI8K845_9PSED</name>
<keyword evidence="3" id="KW-0804">Transcription</keyword>
<evidence type="ECO:0000256" key="1">
    <source>
        <dbReference type="ARBA" id="ARBA00023015"/>
    </source>
</evidence>
<reference evidence="5 6" key="1">
    <citation type="submission" date="2018-08" db="EMBL/GenBank/DDBJ databases">
        <authorList>
            <person name="Lee Y."/>
            <person name="Kakembo D."/>
        </authorList>
    </citation>
    <scope>NUCLEOTIDE SEQUENCE [LARGE SCALE GENOMIC DNA]</scope>
    <source>
        <strain evidence="5 6">JBCS1880</strain>
    </source>
</reference>
<proteinExistence type="predicted"/>
<dbReference type="SUPFAM" id="SSF75516">
    <property type="entry name" value="Pheromone-binding domain of LuxR-like quorum-sensing transcription factors"/>
    <property type="match status" value="1"/>
</dbReference>
<keyword evidence="6" id="KW-1185">Reference proteome</keyword>
<dbReference type="InterPro" id="IPR036693">
    <property type="entry name" value="TF_LuxR_autoind-bd_dom_sf"/>
</dbReference>
<dbReference type="GO" id="GO:0003677">
    <property type="term" value="F:DNA binding"/>
    <property type="evidence" value="ECO:0007669"/>
    <property type="project" value="UniProtKB-KW"/>
</dbReference>
<sequence>MMLETAAARWASAGNLRPLLEGMPKLVHLLGFEFYLFTSPTSQLHSNLGPEELACLDAFASSNPIPGYVETHELPLLWTVDAFLTAPDLWAVLQASGLRHGWVQPSHLEGTHSSLTVLRPRCVISPQELYRKAGFVMWAAQQLHRASLIHHQGSEVSDTCGR</sequence>
<evidence type="ECO:0000256" key="2">
    <source>
        <dbReference type="ARBA" id="ARBA00023125"/>
    </source>
</evidence>
<feature type="domain" description="Transcription factor LuxR-like autoinducer-binding" evidence="4">
    <location>
        <begin position="21"/>
        <end position="146"/>
    </location>
</feature>
<dbReference type="AlphaFoldDB" id="A0AAI8K845"/>
<dbReference type="Pfam" id="PF03472">
    <property type="entry name" value="Autoind_bind"/>
    <property type="match status" value="1"/>
</dbReference>
<gene>
    <name evidence="5" type="ORF">DZC75_07930</name>
</gene>
<dbReference type="Proteomes" id="UP000258127">
    <property type="component" value="Chromosome"/>
</dbReference>
<keyword evidence="1" id="KW-0805">Transcription regulation</keyword>
<keyword evidence="2" id="KW-0238">DNA-binding</keyword>
<evidence type="ECO:0000313" key="5">
    <source>
        <dbReference type="EMBL" id="AXO87934.1"/>
    </source>
</evidence>
<evidence type="ECO:0000313" key="6">
    <source>
        <dbReference type="Proteomes" id="UP000258127"/>
    </source>
</evidence>
<dbReference type="EMBL" id="CP031641">
    <property type="protein sequence ID" value="AXO87934.1"/>
    <property type="molecule type" value="Genomic_DNA"/>
</dbReference>
<dbReference type="Gene3D" id="3.30.450.80">
    <property type="entry name" value="Transcription factor LuxR-like, autoinducer-binding domain"/>
    <property type="match status" value="1"/>
</dbReference>